<protein>
    <recommendedName>
        <fullName evidence="3">NmrA-like domain-containing protein</fullName>
    </recommendedName>
</protein>
<evidence type="ECO:0000313" key="1">
    <source>
        <dbReference type="EMBL" id="PNP39723.1"/>
    </source>
</evidence>
<gene>
    <name evidence="1" type="ORF">TGAMA5MH_08394</name>
</gene>
<comment type="caution">
    <text evidence="1">The sequence shown here is derived from an EMBL/GenBank/DDBJ whole genome shotgun (WGS) entry which is preliminary data.</text>
</comment>
<accession>A0A2K0T2F8</accession>
<proteinExistence type="predicted"/>
<evidence type="ECO:0000313" key="2">
    <source>
        <dbReference type="Proteomes" id="UP000236546"/>
    </source>
</evidence>
<name>A0A2K0T2F8_9HYPO</name>
<dbReference type="AlphaFoldDB" id="A0A2K0T2F8"/>
<dbReference type="InterPro" id="IPR036291">
    <property type="entry name" value="NAD(P)-bd_dom_sf"/>
</dbReference>
<dbReference type="Gene3D" id="3.40.50.720">
    <property type="entry name" value="NAD(P)-binding Rossmann-like Domain"/>
    <property type="match status" value="1"/>
</dbReference>
<reference evidence="1 2" key="1">
    <citation type="submission" date="2017-02" db="EMBL/GenBank/DDBJ databases">
        <title>Genomes of Trichoderma spp. with biocontrol activity.</title>
        <authorList>
            <person name="Gardiner D."/>
            <person name="Kazan K."/>
            <person name="Vos C."/>
            <person name="Harvey P."/>
        </authorList>
    </citation>
    <scope>NUCLEOTIDE SEQUENCE [LARGE SCALE GENOMIC DNA]</scope>
    <source>
        <strain evidence="1 2">A5MH</strain>
    </source>
</reference>
<dbReference type="EMBL" id="MTYH01000076">
    <property type="protein sequence ID" value="PNP39723.1"/>
    <property type="molecule type" value="Genomic_DNA"/>
</dbReference>
<sequence>MAENTPSFDLISIIPGWIFGDDEQATTAEYFDSATTNALLMGFLRGSVAPFPMSGNSVHVEDVAQLHVAGLDPKIPGNQAYFATSDGIKGTIYEDGIDIIKKHFPEDIAQGRLKTTGKLPTITIRIDASKTEKTFGTKFIGFEGQVKSVVNQYLEITKN</sequence>
<evidence type="ECO:0008006" key="3">
    <source>
        <dbReference type="Google" id="ProtNLM"/>
    </source>
</evidence>
<organism evidence="1 2">
    <name type="scientific">Trichoderma gamsii</name>
    <dbReference type="NCBI Taxonomy" id="398673"/>
    <lineage>
        <taxon>Eukaryota</taxon>
        <taxon>Fungi</taxon>
        <taxon>Dikarya</taxon>
        <taxon>Ascomycota</taxon>
        <taxon>Pezizomycotina</taxon>
        <taxon>Sordariomycetes</taxon>
        <taxon>Hypocreomycetidae</taxon>
        <taxon>Hypocreales</taxon>
        <taxon>Hypocreaceae</taxon>
        <taxon>Trichoderma</taxon>
    </lineage>
</organism>
<dbReference type="Proteomes" id="UP000236546">
    <property type="component" value="Unassembled WGS sequence"/>
</dbReference>
<dbReference type="SUPFAM" id="SSF51735">
    <property type="entry name" value="NAD(P)-binding Rossmann-fold domains"/>
    <property type="match status" value="1"/>
</dbReference>
<dbReference type="OrthoDB" id="2735536at2759"/>